<keyword evidence="3" id="KW-1185">Reference proteome</keyword>
<dbReference type="EMBL" id="CP067393">
    <property type="protein sequence ID" value="QQP86045.1"/>
    <property type="molecule type" value="Genomic_DNA"/>
</dbReference>
<evidence type="ECO:0000313" key="3">
    <source>
        <dbReference type="Proteomes" id="UP000595278"/>
    </source>
</evidence>
<dbReference type="RefSeq" id="WP_201093462.1">
    <property type="nucleotide sequence ID" value="NZ_CP067393.1"/>
</dbReference>
<dbReference type="AlphaFoldDB" id="A0A974RXC8"/>
<sequence length="184" mass="22673">MSMKAVRHRFKAINQLMQEKYPTLYHWWHNHTERTDLSFANIQQQQATYFLKWLEEIINRQDYTCPHCNKQLYKAHSKSPRPQFVCYHCNYHFNAISATRFKRMHRIDLWIPYAKALCIGYSNSDIEKLINLPNKMTKQWRPVFIQQMQDLKLNELVQWLIWQRKRRYAQITKLQQRFNGFLYD</sequence>
<name>A0A974RXC8_9GAMM</name>
<dbReference type="InterPro" id="IPR001531">
    <property type="entry name" value="Zn_PLipaseC"/>
</dbReference>
<reference evidence="2 3" key="1">
    <citation type="submission" date="2021-01" db="EMBL/GenBank/DDBJ databases">
        <title>Entomomonas sp. F2A isolated from a house cricket (Acheta domesticus).</title>
        <authorList>
            <person name="Spergser J."/>
            <person name="Busse H.-J."/>
        </authorList>
    </citation>
    <scope>NUCLEOTIDE SEQUENCE [LARGE SCALE GENOMIC DNA]</scope>
    <source>
        <strain evidence="2 3">F2A</strain>
    </source>
</reference>
<gene>
    <name evidence="2" type="ORF">JHT90_01965</name>
</gene>
<dbReference type="KEGG" id="eaz:JHT90_01965"/>
<dbReference type="PROSITE" id="PS51346">
    <property type="entry name" value="PROKAR_ZN_DEPEND_PLPC_2"/>
    <property type="match status" value="1"/>
</dbReference>
<evidence type="ECO:0000259" key="1">
    <source>
        <dbReference type="PROSITE" id="PS51346"/>
    </source>
</evidence>
<organism evidence="2 3">
    <name type="scientific">Entomomonas asaccharolytica</name>
    <dbReference type="NCBI Taxonomy" id="2785331"/>
    <lineage>
        <taxon>Bacteria</taxon>
        <taxon>Pseudomonadati</taxon>
        <taxon>Pseudomonadota</taxon>
        <taxon>Gammaproteobacteria</taxon>
        <taxon>Pseudomonadales</taxon>
        <taxon>Pseudomonadaceae</taxon>
        <taxon>Entomomonas</taxon>
    </lineage>
</organism>
<proteinExistence type="predicted"/>
<feature type="domain" description="Zn-dependent PLC" evidence="1">
    <location>
        <begin position="1"/>
        <end position="64"/>
    </location>
</feature>
<protein>
    <recommendedName>
        <fullName evidence="1">Zn-dependent PLC domain-containing protein</fullName>
    </recommendedName>
</protein>
<dbReference type="Proteomes" id="UP000595278">
    <property type="component" value="Chromosome"/>
</dbReference>
<dbReference type="GO" id="GO:0004629">
    <property type="term" value="F:phospholipase C activity"/>
    <property type="evidence" value="ECO:0007669"/>
    <property type="project" value="InterPro"/>
</dbReference>
<evidence type="ECO:0000313" key="2">
    <source>
        <dbReference type="EMBL" id="QQP86045.1"/>
    </source>
</evidence>
<accession>A0A974RXC8</accession>
<dbReference type="GO" id="GO:0008270">
    <property type="term" value="F:zinc ion binding"/>
    <property type="evidence" value="ECO:0007669"/>
    <property type="project" value="InterPro"/>
</dbReference>